<keyword evidence="9" id="KW-1185">Reference proteome</keyword>
<dbReference type="SUPFAM" id="SSF118310">
    <property type="entry name" value="AN1-like Zinc finger"/>
    <property type="match status" value="1"/>
</dbReference>
<dbReference type="PANTHER" id="PTHR10634">
    <property type="entry name" value="AN1-TYPE ZINC FINGER PROTEIN"/>
    <property type="match status" value="1"/>
</dbReference>
<dbReference type="AlphaFoldDB" id="A0A1E5W0N9"/>
<evidence type="ECO:0000256" key="2">
    <source>
        <dbReference type="ARBA" id="ARBA00022723"/>
    </source>
</evidence>
<dbReference type="GO" id="GO:0008270">
    <property type="term" value="F:zinc ion binding"/>
    <property type="evidence" value="ECO:0007669"/>
    <property type="project" value="UniProtKB-KW"/>
</dbReference>
<accession>A0A1E5W0N9</accession>
<evidence type="ECO:0000256" key="3">
    <source>
        <dbReference type="ARBA" id="ARBA00022771"/>
    </source>
</evidence>
<keyword evidence="5" id="KW-0346">Stress response</keyword>
<comment type="caution">
    <text evidence="8">The sequence shown here is derived from an EMBL/GenBank/DDBJ whole genome shotgun (WGS) entry which is preliminary data.</text>
</comment>
<dbReference type="Pfam" id="PF01428">
    <property type="entry name" value="zf-AN1"/>
    <property type="match status" value="1"/>
</dbReference>
<evidence type="ECO:0000256" key="6">
    <source>
        <dbReference type="PROSITE-ProRule" id="PRU00449"/>
    </source>
</evidence>
<dbReference type="SMART" id="SM00154">
    <property type="entry name" value="ZnF_AN1"/>
    <property type="match status" value="1"/>
</dbReference>
<reference evidence="8 9" key="1">
    <citation type="submission" date="2016-09" db="EMBL/GenBank/DDBJ databases">
        <title>The draft genome of Dichanthelium oligosanthes: A C3 panicoid grass species.</title>
        <authorList>
            <person name="Studer A.J."/>
            <person name="Schnable J.C."/>
            <person name="Brutnell T.P."/>
        </authorList>
    </citation>
    <scope>NUCLEOTIDE SEQUENCE [LARGE SCALE GENOMIC DNA]</scope>
    <source>
        <strain evidence="9">cv. Kellogg 1175</strain>
        <tissue evidence="8">Leaf</tissue>
    </source>
</reference>
<name>A0A1E5W0N9_9POAL</name>
<gene>
    <name evidence="8" type="ORF">BAE44_0008069</name>
</gene>
<evidence type="ECO:0000256" key="4">
    <source>
        <dbReference type="ARBA" id="ARBA00022833"/>
    </source>
</evidence>
<dbReference type="EMBL" id="LWDX02024517">
    <property type="protein sequence ID" value="OEL30911.1"/>
    <property type="molecule type" value="Genomic_DNA"/>
</dbReference>
<dbReference type="STRING" id="888268.A0A1E5W0N9"/>
<keyword evidence="3 6" id="KW-0863">Zinc-finger</keyword>
<evidence type="ECO:0000259" key="7">
    <source>
        <dbReference type="PROSITE" id="PS51039"/>
    </source>
</evidence>
<dbReference type="InterPro" id="IPR035896">
    <property type="entry name" value="AN1-like_Znf"/>
</dbReference>
<dbReference type="PROSITE" id="PS51039">
    <property type="entry name" value="ZF_AN1"/>
    <property type="match status" value="1"/>
</dbReference>
<dbReference type="Gene3D" id="4.10.1110.10">
    <property type="entry name" value="AN1-like Zinc finger"/>
    <property type="match status" value="1"/>
</dbReference>
<proteinExistence type="predicted"/>
<keyword evidence="4" id="KW-0862">Zinc</keyword>
<evidence type="ECO:0000256" key="1">
    <source>
        <dbReference type="ARBA" id="ARBA00003732"/>
    </source>
</evidence>
<dbReference type="InterPro" id="IPR000058">
    <property type="entry name" value="Znf_AN1"/>
</dbReference>
<evidence type="ECO:0000313" key="9">
    <source>
        <dbReference type="Proteomes" id="UP000095767"/>
    </source>
</evidence>
<keyword evidence="2" id="KW-0479">Metal-binding</keyword>
<dbReference type="PANTHER" id="PTHR10634:SF98">
    <property type="entry name" value="ZINC FINGER A20 AND AN1 DOMAIN-CONTAINING STRESS-ASSOCIATED PROTEIN 3"/>
    <property type="match status" value="1"/>
</dbReference>
<evidence type="ECO:0000256" key="5">
    <source>
        <dbReference type="ARBA" id="ARBA00023016"/>
    </source>
</evidence>
<comment type="function">
    <text evidence="1">May be involved in environmental stress response.</text>
</comment>
<organism evidence="8 9">
    <name type="scientific">Dichanthelium oligosanthes</name>
    <dbReference type="NCBI Taxonomy" id="888268"/>
    <lineage>
        <taxon>Eukaryota</taxon>
        <taxon>Viridiplantae</taxon>
        <taxon>Streptophyta</taxon>
        <taxon>Embryophyta</taxon>
        <taxon>Tracheophyta</taxon>
        <taxon>Spermatophyta</taxon>
        <taxon>Magnoliopsida</taxon>
        <taxon>Liliopsida</taxon>
        <taxon>Poales</taxon>
        <taxon>Poaceae</taxon>
        <taxon>PACMAD clade</taxon>
        <taxon>Panicoideae</taxon>
        <taxon>Panicodae</taxon>
        <taxon>Paniceae</taxon>
        <taxon>Dichantheliinae</taxon>
        <taxon>Dichanthelium</taxon>
    </lineage>
</organism>
<dbReference type="OrthoDB" id="756206at2759"/>
<feature type="domain" description="AN1-type" evidence="7">
    <location>
        <begin position="80"/>
        <end position="126"/>
    </location>
</feature>
<dbReference type="InterPro" id="IPR050652">
    <property type="entry name" value="AN1_A20_ZnFinger"/>
</dbReference>
<protein>
    <recommendedName>
        <fullName evidence="7">AN1-type domain-containing protein</fullName>
    </recommendedName>
</protein>
<dbReference type="Proteomes" id="UP000095767">
    <property type="component" value="Unassembled WGS sequence"/>
</dbReference>
<evidence type="ECO:0000313" key="8">
    <source>
        <dbReference type="EMBL" id="OEL30911.1"/>
    </source>
</evidence>
<sequence length="152" mass="16419">MAEKPAAKCGSCAAPLAWAAFGRRILMFETAETRDLCASCTMEYYYRTGGRSTTSTAQATFPLSFAPAAAPQVEKATAPKPKPNRCAACRKKVGLLGFAWRCRGTFCAAHRHADSHRCGFDYRGFARKRIAGENPIVRCGAEGRQDFNGTGG</sequence>